<feature type="signal peptide" evidence="1">
    <location>
        <begin position="1"/>
        <end position="24"/>
    </location>
</feature>
<dbReference type="RefSeq" id="WP_316410776.1">
    <property type="nucleotide sequence ID" value="NZ_AP027081.1"/>
</dbReference>
<dbReference type="Proteomes" id="UP001228113">
    <property type="component" value="Chromosome"/>
</dbReference>
<proteinExistence type="predicted"/>
<reference evidence="2" key="1">
    <citation type="journal article" date="2023" name="Int. J. Syst. Evol. Microbiol.">
        <title>Mesoterricola silvestris gen. nov., sp. nov., Mesoterricola sediminis sp. nov., Geothrix oryzae sp. nov., Geothrix edaphica sp. nov., Geothrix rubra sp. nov., and Geothrix limicola sp. nov., six novel members of Acidobacteriota isolated from soils.</title>
        <authorList>
            <person name="Itoh H."/>
            <person name="Sugisawa Y."/>
            <person name="Mise K."/>
            <person name="Xu Z."/>
            <person name="Kuniyasu M."/>
            <person name="Ushijima N."/>
            <person name="Kawano K."/>
            <person name="Kobayashi E."/>
            <person name="Shiratori Y."/>
            <person name="Masuda Y."/>
            <person name="Senoo K."/>
        </authorList>
    </citation>
    <scope>NUCLEOTIDE SEQUENCE</scope>
    <source>
        <strain evidence="2">W786</strain>
    </source>
</reference>
<feature type="chain" id="PRO_5041308103" evidence="1">
    <location>
        <begin position="25"/>
        <end position="235"/>
    </location>
</feature>
<dbReference type="PROSITE" id="PS51257">
    <property type="entry name" value="PROKAR_LIPOPROTEIN"/>
    <property type="match status" value="1"/>
</dbReference>
<accession>A0AA48H798</accession>
<sequence length="235" mass="23399">MKNPALLLLTLLALALACGGGGSAASPGAEPAPAPAPAPVPGSLALVVSPPSATCLPGLLHAFLPTFQGADGVTVPVAKFTVSAVWEETGTDAGAFRSLLGGTIPVISFRTPSTTGPATLRVTAEVDGALTAPVRIPLTLAAGDPTQPFQVTPSLVQVAPGASLTFMVKPVTVEPTAYAFSLTPTDPAGGTAVKLSDRGFLYTAPSTPGTYTLELRNPPDPTVVTATVTVVAPGP</sequence>
<organism evidence="2 3">
    <name type="scientific">Mesoterricola sediminis</name>
    <dbReference type="NCBI Taxonomy" id="2927980"/>
    <lineage>
        <taxon>Bacteria</taxon>
        <taxon>Pseudomonadati</taxon>
        <taxon>Acidobacteriota</taxon>
        <taxon>Holophagae</taxon>
        <taxon>Holophagales</taxon>
        <taxon>Holophagaceae</taxon>
        <taxon>Mesoterricola</taxon>
    </lineage>
</organism>
<evidence type="ECO:0000256" key="1">
    <source>
        <dbReference type="SAM" id="SignalP"/>
    </source>
</evidence>
<protein>
    <submittedName>
        <fullName evidence="2">Uncharacterized protein</fullName>
    </submittedName>
</protein>
<name>A0AA48H798_9BACT</name>
<evidence type="ECO:0000313" key="3">
    <source>
        <dbReference type="Proteomes" id="UP001228113"/>
    </source>
</evidence>
<evidence type="ECO:0000313" key="2">
    <source>
        <dbReference type="EMBL" id="BDU78661.1"/>
    </source>
</evidence>
<dbReference type="EMBL" id="AP027081">
    <property type="protein sequence ID" value="BDU78661.1"/>
    <property type="molecule type" value="Genomic_DNA"/>
</dbReference>
<keyword evidence="3" id="KW-1185">Reference proteome</keyword>
<dbReference type="AlphaFoldDB" id="A0AA48H798"/>
<keyword evidence="1" id="KW-0732">Signal</keyword>
<dbReference type="KEGG" id="msea:METESE_36190"/>
<gene>
    <name evidence="2" type="ORF">METESE_36190</name>
</gene>